<dbReference type="InterPro" id="IPR020103">
    <property type="entry name" value="PsdUridine_synth_cat_dom_sf"/>
</dbReference>
<dbReference type="InterPro" id="IPR020094">
    <property type="entry name" value="TruA/RsuA/RluB/E/F_N"/>
</dbReference>
<accession>A0A6B2LC90</accession>
<evidence type="ECO:0000256" key="3">
    <source>
        <dbReference type="SAM" id="MobiDB-lite"/>
    </source>
</evidence>
<dbReference type="EMBL" id="GIBP01005488">
    <property type="protein sequence ID" value="NDV34457.1"/>
    <property type="molecule type" value="Transcribed_RNA"/>
</dbReference>
<dbReference type="InterPro" id="IPR006145">
    <property type="entry name" value="PsdUridine_synth_RsuA/RluA"/>
</dbReference>
<evidence type="ECO:0000256" key="1">
    <source>
        <dbReference type="ARBA" id="ARBA00023235"/>
    </source>
</evidence>
<dbReference type="InterPro" id="IPR042092">
    <property type="entry name" value="PsdUridine_s_RsuA/RluB/E/F_cat"/>
</dbReference>
<dbReference type="Gene3D" id="3.30.70.1560">
    <property type="entry name" value="Alpha-L RNA-binding motif"/>
    <property type="match status" value="1"/>
</dbReference>
<dbReference type="PROSITE" id="PS50889">
    <property type="entry name" value="S4"/>
    <property type="match status" value="1"/>
</dbReference>
<dbReference type="SUPFAM" id="SSF55120">
    <property type="entry name" value="Pseudouridine synthase"/>
    <property type="match status" value="1"/>
</dbReference>
<feature type="domain" description="RNA-binding S4" evidence="5">
    <location>
        <begin position="2"/>
        <end position="35"/>
    </location>
</feature>
<dbReference type="GO" id="GO:0009982">
    <property type="term" value="F:pseudouridine synthase activity"/>
    <property type="evidence" value="ECO:0007669"/>
    <property type="project" value="InterPro"/>
</dbReference>
<evidence type="ECO:0000313" key="6">
    <source>
        <dbReference type="EMBL" id="NDV34457.1"/>
    </source>
</evidence>
<dbReference type="CDD" id="cd00165">
    <property type="entry name" value="S4"/>
    <property type="match status" value="1"/>
</dbReference>
<dbReference type="Pfam" id="PF00849">
    <property type="entry name" value="PseudoU_synth_2"/>
    <property type="match status" value="1"/>
</dbReference>
<dbReference type="AlphaFoldDB" id="A0A6B2LC90"/>
<dbReference type="PANTHER" id="PTHR47683:SF4">
    <property type="entry name" value="PSEUDOURIDINE SYNTHASE"/>
    <property type="match status" value="1"/>
</dbReference>
<feature type="region of interest" description="Disordered" evidence="3">
    <location>
        <begin position="262"/>
        <end position="296"/>
    </location>
</feature>
<reference evidence="6" key="1">
    <citation type="journal article" date="2020" name="J. Eukaryot. Microbiol.">
        <title>De novo Sequencing, Assembly and Annotation of the Transcriptome for the Free-Living Testate Amoeba Arcella intermedia.</title>
        <authorList>
            <person name="Ribeiro G.M."/>
            <person name="Porfirio-Sousa A.L."/>
            <person name="Maurer-Alcala X.X."/>
            <person name="Katz L.A."/>
            <person name="Lahr D.J.G."/>
        </authorList>
    </citation>
    <scope>NUCLEOTIDE SEQUENCE</scope>
</reference>
<evidence type="ECO:0000259" key="5">
    <source>
        <dbReference type="Pfam" id="PF01479"/>
    </source>
</evidence>
<sequence length="296" mass="33342">MDRILSNMGFCTRSKVRSFIDKNHVLVNNQKMKASEYVFPEDITINGTPISFPYPLYIVLHKPRGYVCSAKREQKDGKIVYDLLPETWIQRRPSLACAGRLDKWASGLVVMTQDGDCNFNITSPKKKSGVLGKVYELELQNPLTGDEPKLFSSGQLQLKSEQKPCRPAKFEIIDKEAKLVRITLYEGKYHQLRRMLAATGNRAVSIKRVATGPLLLGGLPVGHWRELSREEVLSLGVESDRRPYLESDKGKGTGGVDVDEAAIGVGELFAEEEEDENEDAEEPPFERDEEEEEPEL</sequence>
<dbReference type="Gene3D" id="3.30.70.580">
    <property type="entry name" value="Pseudouridine synthase I, catalytic domain, N-terminal subdomain"/>
    <property type="match status" value="1"/>
</dbReference>
<keyword evidence="2" id="KW-0694">RNA-binding</keyword>
<dbReference type="SUPFAM" id="SSF55174">
    <property type="entry name" value="Alpha-L RNA-binding motif"/>
    <property type="match status" value="1"/>
</dbReference>
<dbReference type="InterPro" id="IPR036986">
    <property type="entry name" value="S4_RNA-bd_sf"/>
</dbReference>
<dbReference type="GO" id="GO:0001522">
    <property type="term" value="P:pseudouridine synthesis"/>
    <property type="evidence" value="ECO:0007669"/>
    <property type="project" value="InterPro"/>
</dbReference>
<dbReference type="GO" id="GO:0003723">
    <property type="term" value="F:RNA binding"/>
    <property type="evidence" value="ECO:0007669"/>
    <property type="project" value="UniProtKB-KW"/>
</dbReference>
<dbReference type="PANTHER" id="PTHR47683">
    <property type="entry name" value="PSEUDOURIDINE SYNTHASE FAMILY PROTEIN-RELATED"/>
    <property type="match status" value="1"/>
</dbReference>
<feature type="domain" description="Pseudouridine synthase RsuA/RluA-like" evidence="4">
    <location>
        <begin position="57"/>
        <end position="198"/>
    </location>
</feature>
<name>A0A6B2LC90_9EUKA</name>
<evidence type="ECO:0000256" key="2">
    <source>
        <dbReference type="PROSITE-ProRule" id="PRU00182"/>
    </source>
</evidence>
<evidence type="ECO:0000259" key="4">
    <source>
        <dbReference type="Pfam" id="PF00849"/>
    </source>
</evidence>
<dbReference type="InterPro" id="IPR002942">
    <property type="entry name" value="S4_RNA-bd"/>
</dbReference>
<dbReference type="Pfam" id="PF01479">
    <property type="entry name" value="S4"/>
    <property type="match status" value="1"/>
</dbReference>
<feature type="compositionally biased region" description="Acidic residues" evidence="3">
    <location>
        <begin position="269"/>
        <end position="296"/>
    </location>
</feature>
<proteinExistence type="predicted"/>
<keyword evidence="1" id="KW-0413">Isomerase</keyword>
<dbReference type="Gene3D" id="3.10.290.10">
    <property type="entry name" value="RNA-binding S4 domain"/>
    <property type="match status" value="1"/>
</dbReference>
<organism evidence="6">
    <name type="scientific">Arcella intermedia</name>
    <dbReference type="NCBI Taxonomy" id="1963864"/>
    <lineage>
        <taxon>Eukaryota</taxon>
        <taxon>Amoebozoa</taxon>
        <taxon>Tubulinea</taxon>
        <taxon>Elardia</taxon>
        <taxon>Arcellinida</taxon>
        <taxon>Sphaerothecina</taxon>
        <taxon>Arcellidae</taxon>
        <taxon>Arcella</taxon>
    </lineage>
</organism>
<dbReference type="InterPro" id="IPR050343">
    <property type="entry name" value="RsuA_PseudoU_synthase"/>
</dbReference>
<protein>
    <submittedName>
        <fullName evidence="6">Uncharacterized protein</fullName>
    </submittedName>
</protein>